<evidence type="ECO:0000313" key="1">
    <source>
        <dbReference type="EMBL" id="UYV29592.1"/>
    </source>
</evidence>
<geneLocation type="plasmid" evidence="1 2">
    <name>pVP-16-VB00198-1</name>
</geneLocation>
<name>A0A0L7YT78_VIBPH</name>
<dbReference type="Proteomes" id="UP001163036">
    <property type="component" value="Plasmid pVP-16-VB00198-1"/>
</dbReference>
<protein>
    <submittedName>
        <fullName evidence="1">Uncharacterized protein</fullName>
    </submittedName>
</protein>
<accession>A0A0L7YT78</accession>
<sequence>MQINLIIPELIVENNQQAFDVFLHVDNFQNEHSTQAALHTLIESMMDKELTPLMAQEYLKKLELSAPHICDLVGFGISLAFQAAPKPLNYLFNTREKNRTRAINKLKEQLSDREKPIDPSLNQLIKCKLEEIIAANS</sequence>
<keyword evidence="1" id="KW-0614">Plasmid</keyword>
<proteinExistence type="predicted"/>
<evidence type="ECO:0000313" key="2">
    <source>
        <dbReference type="Proteomes" id="UP001163036"/>
    </source>
</evidence>
<dbReference type="EMBL" id="CP097357">
    <property type="protein sequence ID" value="UYV29592.1"/>
    <property type="molecule type" value="Genomic_DNA"/>
</dbReference>
<reference evidence="1" key="1">
    <citation type="submission" date="2022-05" db="EMBL/GenBank/DDBJ databases">
        <title>Megaplasmid of Vibrio parahaemolyticus.</title>
        <authorList>
            <person name="Strauch E."/>
            <person name="Borowiak M."/>
        </authorList>
    </citation>
    <scope>NUCLEOTIDE SEQUENCE</scope>
    <source>
        <strain evidence="1">16-VB00198</strain>
        <plasmid evidence="1">pVP-16-VB00198-1</plasmid>
    </source>
</reference>
<dbReference type="RefSeq" id="WP_045592451.1">
    <property type="nucleotide sequence ID" value="NZ_CP062152.1"/>
</dbReference>
<gene>
    <name evidence="1" type="ORF">M5598_26820</name>
</gene>
<dbReference type="AlphaFoldDB" id="A0A0L7YT78"/>
<organism evidence="1 2">
    <name type="scientific">Vibrio parahaemolyticus</name>
    <dbReference type="NCBI Taxonomy" id="670"/>
    <lineage>
        <taxon>Bacteria</taxon>
        <taxon>Pseudomonadati</taxon>
        <taxon>Pseudomonadota</taxon>
        <taxon>Gammaproteobacteria</taxon>
        <taxon>Vibrionales</taxon>
        <taxon>Vibrionaceae</taxon>
        <taxon>Vibrio</taxon>
    </lineage>
</organism>